<reference evidence="6 7" key="1">
    <citation type="submission" date="2023-11" db="EMBL/GenBank/DDBJ databases">
        <title>Dfirmibasis_genome.</title>
        <authorList>
            <person name="Edelbroek B."/>
            <person name="Kjellin J."/>
            <person name="Jerlstrom-Hultqvist J."/>
            <person name="Soderbom F."/>
        </authorList>
    </citation>
    <scope>NUCLEOTIDE SEQUENCE [LARGE SCALE GENOMIC DNA]</scope>
    <source>
        <strain evidence="6 7">TNS-C-14</strain>
    </source>
</reference>
<dbReference type="InterPro" id="IPR001673">
    <property type="entry name" value="S_mold_repeat"/>
</dbReference>
<comment type="similarity">
    <text evidence="1">Belongs to the prespore-cell-inducing factor family.</text>
</comment>
<dbReference type="InterPro" id="IPR011874">
    <property type="entry name" value="Fibro_Slime"/>
</dbReference>
<evidence type="ECO:0000313" key="7">
    <source>
        <dbReference type="Proteomes" id="UP001344447"/>
    </source>
</evidence>
<dbReference type="EMBL" id="JAVFKY010000003">
    <property type="protein sequence ID" value="KAK5579098.1"/>
    <property type="molecule type" value="Genomic_DNA"/>
</dbReference>
<keyword evidence="4" id="KW-0472">Membrane</keyword>
<keyword evidence="7" id="KW-1185">Reference proteome</keyword>
<dbReference type="GO" id="GO:0005576">
    <property type="term" value="C:extracellular region"/>
    <property type="evidence" value="ECO:0007669"/>
    <property type="project" value="TreeGrafter"/>
</dbReference>
<dbReference type="AlphaFoldDB" id="A0AAN7U0N2"/>
<feature type="transmembrane region" description="Helical" evidence="4">
    <location>
        <begin position="620"/>
        <end position="644"/>
    </location>
</feature>
<dbReference type="PANTHER" id="PTHR31137:SF31">
    <property type="entry name" value="PROTEIN PSIH-RELATED"/>
    <property type="match status" value="1"/>
</dbReference>
<dbReference type="InterPro" id="IPR037524">
    <property type="entry name" value="PA14/GLEYA"/>
</dbReference>
<protein>
    <recommendedName>
        <fullName evidence="5">PA14 domain-containing protein</fullName>
    </recommendedName>
</protein>
<evidence type="ECO:0000313" key="6">
    <source>
        <dbReference type="EMBL" id="KAK5579098.1"/>
    </source>
</evidence>
<evidence type="ECO:0000256" key="4">
    <source>
        <dbReference type="SAM" id="Phobius"/>
    </source>
</evidence>
<dbReference type="SMART" id="SM00758">
    <property type="entry name" value="PA14"/>
    <property type="match status" value="1"/>
</dbReference>
<dbReference type="PANTHER" id="PTHR31137">
    <property type="entry name" value="PROTEIN PSIB-RELATED-RELATED"/>
    <property type="match status" value="1"/>
</dbReference>
<dbReference type="InterPro" id="IPR011658">
    <property type="entry name" value="PA14_dom"/>
</dbReference>
<evidence type="ECO:0000256" key="1">
    <source>
        <dbReference type="ARBA" id="ARBA00008709"/>
    </source>
</evidence>
<gene>
    <name evidence="6" type="ORF">RB653_008777</name>
</gene>
<dbReference type="PROSITE" id="PS51820">
    <property type="entry name" value="PA14"/>
    <property type="match status" value="1"/>
</dbReference>
<sequence length="685" mass="73680">MINIHVLYDNNFEPMAGSLTTRLVQSTINTTTRTPMLNTLLPFTTTNLNGRMVTPSLFQYFYQPNKNAPLTNNSGANFPIPMTVNLTLNPSTGTYVYDNQFFFPIDNQGFDTNPYYHNYTDGTNYHNFHFCLKLNTRFTYSGSEVFNFIGDDDVWVFINDKLVIDLGGLHEAASKNIDLTTLGLIKNKDYTFDFFYCERHTTQSTIRIETSIQAYCPFYDYCGVCYGDGSTCCDPTVNCNDNDLCTIDSCPPRDTVIPAGFSISDLCQHAPVSCPSINMCTNNTCNPTTGSCDPSAINCVDKTSQCLVLKPCDPSSGCMYTSNCTTTNNPCNTGVCSNGNCQTKSNSTCATELGNDSCKLYYCEQGSGCVSQPLCKQGPDPCQLSVCTDGVCSIQQLNASTCNCNCNLNKCQKNNCVEKNGTSTCSPLPIDEIDDGNACTLDTCDPNTGKITHTLNSNCTGCMKCNSTTGSCSPVNSDCQDGNECTDNICITSRLNVNDGVCSNKTVTCNSTDKCKVFTCDTNKGCVSKAVVCPNSGNCQVGVCDSVKGCTLVPRVCNSTAFCLVSQCDEAIGCITYEKRCSPDNSKCQSGVCVNATATEPGKCTSVDYDPKPFICKTAAVISTAVVAGVVVAGAVALGAAIFAGKKGYDHWKSNQGQVFASSNANPLYQQSNNGGENALFEPPQ</sequence>
<keyword evidence="4" id="KW-0812">Transmembrane</keyword>
<evidence type="ECO:0000256" key="2">
    <source>
        <dbReference type="ARBA" id="ARBA00022729"/>
    </source>
</evidence>
<dbReference type="Proteomes" id="UP001344447">
    <property type="component" value="Unassembled WGS sequence"/>
</dbReference>
<dbReference type="InterPro" id="IPR051154">
    <property type="entry name" value="Prespore-cell_inducing_factor"/>
</dbReference>
<dbReference type="Pfam" id="PF00526">
    <property type="entry name" value="Dicty_CTDC"/>
    <property type="match status" value="3"/>
</dbReference>
<keyword evidence="3" id="KW-0325">Glycoprotein</keyword>
<evidence type="ECO:0000256" key="3">
    <source>
        <dbReference type="ARBA" id="ARBA00023180"/>
    </source>
</evidence>
<dbReference type="NCBIfam" id="TIGR02148">
    <property type="entry name" value="Fibro_Slime"/>
    <property type="match status" value="1"/>
</dbReference>
<accession>A0AAN7U0N2</accession>
<proteinExistence type="inferred from homology"/>
<keyword evidence="2" id="KW-0732">Signal</keyword>
<dbReference type="Pfam" id="PF07691">
    <property type="entry name" value="PA14"/>
    <property type="match status" value="1"/>
</dbReference>
<name>A0AAN7U0N2_9MYCE</name>
<evidence type="ECO:0000259" key="5">
    <source>
        <dbReference type="PROSITE" id="PS51820"/>
    </source>
</evidence>
<comment type="caution">
    <text evidence="6">The sequence shown here is derived from an EMBL/GenBank/DDBJ whole genome shotgun (WGS) entry which is preliminary data.</text>
</comment>
<keyword evidence="4" id="KW-1133">Transmembrane helix</keyword>
<feature type="domain" description="PA14" evidence="5">
    <location>
        <begin position="86"/>
        <end position="228"/>
    </location>
</feature>
<organism evidence="6 7">
    <name type="scientific">Dictyostelium firmibasis</name>
    <dbReference type="NCBI Taxonomy" id="79012"/>
    <lineage>
        <taxon>Eukaryota</taxon>
        <taxon>Amoebozoa</taxon>
        <taxon>Evosea</taxon>
        <taxon>Eumycetozoa</taxon>
        <taxon>Dictyostelia</taxon>
        <taxon>Dictyosteliales</taxon>
        <taxon>Dictyosteliaceae</taxon>
        <taxon>Dictyostelium</taxon>
    </lineage>
</organism>